<proteinExistence type="predicted"/>
<organism evidence="2 3">
    <name type="scientific">Caerostris darwini</name>
    <dbReference type="NCBI Taxonomy" id="1538125"/>
    <lineage>
        <taxon>Eukaryota</taxon>
        <taxon>Metazoa</taxon>
        <taxon>Ecdysozoa</taxon>
        <taxon>Arthropoda</taxon>
        <taxon>Chelicerata</taxon>
        <taxon>Arachnida</taxon>
        <taxon>Araneae</taxon>
        <taxon>Araneomorphae</taxon>
        <taxon>Entelegynae</taxon>
        <taxon>Araneoidea</taxon>
        <taxon>Araneidae</taxon>
        <taxon>Caerostris</taxon>
    </lineage>
</organism>
<feature type="region of interest" description="Disordered" evidence="1">
    <location>
        <begin position="126"/>
        <end position="162"/>
    </location>
</feature>
<feature type="region of interest" description="Disordered" evidence="1">
    <location>
        <begin position="79"/>
        <end position="114"/>
    </location>
</feature>
<sequence length="235" mass="25283">MEGVDPSGEAICSGVIEPHETNTRIYHRKGLVPSQPTRRASFFRTLEYGGNLGAGSGSYNKPYGRLMVSVMNLLHGDPHSRSGTSLGHHPHLSMLGGGNNSPARPPAQSTASHQRSPFAIQELLGLGNSETSSPSPAGPPAMGAHPSPYQPRPHQPSAAQCFPDPSRMYFGPAFMPSMHGMTAPPMPMMGFDQGPPQSHHARTDGGGECTSSFKYGYLIMYIWMLSQFKIHSLKT</sequence>
<reference evidence="2 3" key="1">
    <citation type="submission" date="2021-06" db="EMBL/GenBank/DDBJ databases">
        <title>Caerostris darwini draft genome.</title>
        <authorList>
            <person name="Kono N."/>
            <person name="Arakawa K."/>
        </authorList>
    </citation>
    <scope>NUCLEOTIDE SEQUENCE [LARGE SCALE GENOMIC DNA]</scope>
</reference>
<protein>
    <submittedName>
        <fullName evidence="2">Uncharacterized protein</fullName>
    </submittedName>
</protein>
<gene>
    <name evidence="2" type="primary">AVEN_49333_1</name>
    <name evidence="2" type="ORF">CDAR_36571</name>
</gene>
<feature type="compositionally biased region" description="Low complexity" evidence="1">
    <location>
        <begin position="132"/>
        <end position="147"/>
    </location>
</feature>
<evidence type="ECO:0000313" key="2">
    <source>
        <dbReference type="EMBL" id="GIY61724.1"/>
    </source>
</evidence>
<dbReference type="Proteomes" id="UP001054837">
    <property type="component" value="Unassembled WGS sequence"/>
</dbReference>
<evidence type="ECO:0000256" key="1">
    <source>
        <dbReference type="SAM" id="MobiDB-lite"/>
    </source>
</evidence>
<evidence type="ECO:0000313" key="3">
    <source>
        <dbReference type="Proteomes" id="UP001054837"/>
    </source>
</evidence>
<dbReference type="EMBL" id="BPLQ01011974">
    <property type="protein sequence ID" value="GIY61724.1"/>
    <property type="molecule type" value="Genomic_DNA"/>
</dbReference>
<dbReference type="AlphaFoldDB" id="A0AAV4UVJ9"/>
<comment type="caution">
    <text evidence="2">The sequence shown here is derived from an EMBL/GenBank/DDBJ whole genome shotgun (WGS) entry which is preliminary data.</text>
</comment>
<name>A0AAV4UVJ9_9ARAC</name>
<accession>A0AAV4UVJ9</accession>
<keyword evidence="3" id="KW-1185">Reference proteome</keyword>